<feature type="region of interest" description="Disordered" evidence="1">
    <location>
        <begin position="277"/>
        <end position="435"/>
    </location>
</feature>
<protein>
    <submittedName>
        <fullName evidence="2">BQ5605_C008g05055 protein</fullName>
    </submittedName>
</protein>
<feature type="compositionally biased region" description="Acidic residues" evidence="1">
    <location>
        <begin position="571"/>
        <end position="584"/>
    </location>
</feature>
<feature type="compositionally biased region" description="Low complexity" evidence="1">
    <location>
        <begin position="816"/>
        <end position="827"/>
    </location>
</feature>
<proteinExistence type="predicted"/>
<evidence type="ECO:0000256" key="1">
    <source>
        <dbReference type="SAM" id="MobiDB-lite"/>
    </source>
</evidence>
<organism evidence="2 3">
    <name type="scientific">Microbotryum silenes-dioicae</name>
    <dbReference type="NCBI Taxonomy" id="796604"/>
    <lineage>
        <taxon>Eukaryota</taxon>
        <taxon>Fungi</taxon>
        <taxon>Dikarya</taxon>
        <taxon>Basidiomycota</taxon>
        <taxon>Pucciniomycotina</taxon>
        <taxon>Microbotryomycetes</taxon>
        <taxon>Microbotryales</taxon>
        <taxon>Microbotryaceae</taxon>
        <taxon>Microbotryum</taxon>
    </lineage>
</organism>
<feature type="region of interest" description="Disordered" evidence="1">
    <location>
        <begin position="550"/>
        <end position="681"/>
    </location>
</feature>
<feature type="region of interest" description="Disordered" evidence="1">
    <location>
        <begin position="122"/>
        <end position="155"/>
    </location>
</feature>
<accession>A0A2X0MYZ3</accession>
<feature type="compositionally biased region" description="Polar residues" evidence="1">
    <location>
        <begin position="712"/>
        <end position="721"/>
    </location>
</feature>
<feature type="compositionally biased region" description="Low complexity" evidence="1">
    <location>
        <begin position="851"/>
        <end position="882"/>
    </location>
</feature>
<feature type="compositionally biased region" description="Low complexity" evidence="1">
    <location>
        <begin position="126"/>
        <end position="148"/>
    </location>
</feature>
<feature type="compositionally biased region" description="Basic and acidic residues" evidence="1">
    <location>
        <begin position="774"/>
        <end position="784"/>
    </location>
</feature>
<dbReference type="AlphaFoldDB" id="A0A2X0MYZ3"/>
<evidence type="ECO:0000313" key="3">
    <source>
        <dbReference type="Proteomes" id="UP000249464"/>
    </source>
</evidence>
<gene>
    <name evidence="2" type="primary">BQ5605_C008g05055</name>
    <name evidence="2" type="ORF">BQ5605_C008G05055</name>
</gene>
<feature type="compositionally biased region" description="Polar residues" evidence="1">
    <location>
        <begin position="550"/>
        <end position="564"/>
    </location>
</feature>
<feature type="compositionally biased region" description="Low complexity" evidence="1">
    <location>
        <begin position="496"/>
        <end position="513"/>
    </location>
</feature>
<feature type="region of interest" description="Disordered" evidence="1">
    <location>
        <begin position="1"/>
        <end position="24"/>
    </location>
</feature>
<name>A0A2X0MYZ3_9BASI</name>
<reference evidence="2 3" key="1">
    <citation type="submission" date="2016-11" db="EMBL/GenBank/DDBJ databases">
        <authorList>
            <person name="Jaros S."/>
            <person name="Januszkiewicz K."/>
            <person name="Wedrychowicz H."/>
        </authorList>
    </citation>
    <scope>NUCLEOTIDE SEQUENCE [LARGE SCALE GENOMIC DNA]</scope>
</reference>
<sequence length="970" mass="103163">MASNPHPNSHPHPQHHGNNIYADPHNVDHARNIVVGSSYTMHYPIGPPLDVMHAYAPMPMPMPMPMNHMPMQPSHRPSVPTMPLQPITNTASSSFIWPASPPKAAAPNTPATAPWPQNVLPPPPSAATNPKLAAAATTTTKAARGGAAAKRKSITKHEAATAQSAALLLAPDYTANPAGPASSSDTDFKCSYCDKIYKGKHARSIWRRHLQDKHGIPLASQPRRTRWDNGTMLFSGARRACLSRPHKPHISTQCRTTRPRHVIRTEDIRVLSWSNANRPKSEEERRARTLDSKRRWARKNRGTDGRSAGGDTPGRGGSASFDGRDEGEWEDDQFGDEDGSSAGGRSRSNSASTWQESKTALARSGSVPTLGGAGRLQDEKPDRSSLRASQSTSAVPHASEIDPRHPQQHRGSYAHGPPAHLVQPRGSHLPHSPSSYYQAPLAAAVPIGGALSAPLFPQANEAEFYRSENPTSMMQRLGASIPRPASASSLPPPYAPAQSTSSASLAYYASRASPGRGSRTTLRRDPKSPIRTGSNTEDAAGVLLALKMASPSTSSILQSPVSATRSRRFDDDSDDDEEEDEDAGDLSLEANEPFSAFTAKQASRRTGGSRLVASGRGAAFASPTRDPPTSPEGSDSSTDNWSRNEGEASTSTMVDPTSSKRAGKKRSAEDSPPPYGSAQALVGLSASARKIRPIAGIAPNGNGQVAGRPLGPNSSYHQYTSLTATPTPAMRVTMESSPAMVYGRDLLEGGSIRRGPRHDHHHDDDDGDLEEDEPSRGGRVHDGSPSRAMRSHRNGNGPIEDASSSAPRAHHHHPYSHGYPSSASSARHYPQALHHHHPVGLTSDLGHFNLSSSSDPSHPSSSSSSMPPHPSSSSASFPHSTPGGVSTDYYRLRGSSPPSRSNGGSGYLFSSPAHPGISKQLGLHAQPGPGVLFSGETPGRNAAVDVLESRSKGMRLVEEGGSRAVLKLED</sequence>
<feature type="region of interest" description="Disordered" evidence="1">
    <location>
        <begin position="695"/>
        <end position="721"/>
    </location>
</feature>
<feature type="compositionally biased region" description="Gly residues" evidence="1">
    <location>
        <begin position="307"/>
        <end position="317"/>
    </location>
</feature>
<keyword evidence="3" id="KW-1185">Reference proteome</keyword>
<feature type="region of interest" description="Disordered" evidence="1">
    <location>
        <begin position="742"/>
        <end position="936"/>
    </location>
</feature>
<dbReference type="STRING" id="796604.A0A2X0MYZ3"/>
<dbReference type="EMBL" id="FQNC01000048">
    <property type="protein sequence ID" value="SGY79150.1"/>
    <property type="molecule type" value="Genomic_DNA"/>
</dbReference>
<dbReference type="Proteomes" id="UP000249464">
    <property type="component" value="Unassembled WGS sequence"/>
</dbReference>
<feature type="region of interest" description="Disordered" evidence="1">
    <location>
        <begin position="467"/>
        <end position="537"/>
    </location>
</feature>
<feature type="compositionally biased region" description="Low complexity" evidence="1">
    <location>
        <begin position="479"/>
        <end position="489"/>
    </location>
</feature>
<feature type="compositionally biased region" description="Polar residues" evidence="1">
    <location>
        <begin position="631"/>
        <end position="660"/>
    </location>
</feature>
<feature type="compositionally biased region" description="Basic and acidic residues" evidence="1">
    <location>
        <begin position="376"/>
        <end position="385"/>
    </location>
</feature>
<feature type="compositionally biased region" description="Basic and acidic residues" evidence="1">
    <location>
        <begin position="279"/>
        <end position="294"/>
    </location>
</feature>
<feature type="compositionally biased region" description="Low complexity" evidence="1">
    <location>
        <begin position="893"/>
        <end position="902"/>
    </location>
</feature>
<evidence type="ECO:0000313" key="2">
    <source>
        <dbReference type="EMBL" id="SGY79150.1"/>
    </source>
</evidence>
<feature type="compositionally biased region" description="Low complexity" evidence="1">
    <location>
        <begin position="343"/>
        <end position="352"/>
    </location>
</feature>
<feature type="compositionally biased region" description="Acidic residues" evidence="1">
    <location>
        <begin position="325"/>
        <end position="339"/>
    </location>
</feature>